<comment type="caution">
    <text evidence="1">The sequence shown here is derived from an EMBL/GenBank/DDBJ whole genome shotgun (WGS) entry which is preliminary data.</text>
</comment>
<dbReference type="Proteomes" id="UP000282759">
    <property type="component" value="Unassembled WGS sequence"/>
</dbReference>
<dbReference type="RefSeq" id="WP_127705050.1">
    <property type="nucleotide sequence ID" value="NZ_SACK01000004.1"/>
</dbReference>
<dbReference type="EMBL" id="SACK01000004">
    <property type="protein sequence ID" value="RVU00666.1"/>
    <property type="molecule type" value="Genomic_DNA"/>
</dbReference>
<evidence type="ECO:0008006" key="3">
    <source>
        <dbReference type="Google" id="ProtNLM"/>
    </source>
</evidence>
<gene>
    <name evidence="1" type="ORF">EOD41_11745</name>
</gene>
<accession>A0A437MSP6</accession>
<dbReference type="InterPro" id="IPR029465">
    <property type="entry name" value="ATPgrasp_TupA"/>
</dbReference>
<organism evidence="1 2">
    <name type="scientific">Mucilaginibacter limnophilus</name>
    <dbReference type="NCBI Taxonomy" id="1932778"/>
    <lineage>
        <taxon>Bacteria</taxon>
        <taxon>Pseudomonadati</taxon>
        <taxon>Bacteroidota</taxon>
        <taxon>Sphingobacteriia</taxon>
        <taxon>Sphingobacteriales</taxon>
        <taxon>Sphingobacteriaceae</taxon>
        <taxon>Mucilaginibacter</taxon>
    </lineage>
</organism>
<protein>
    <recommendedName>
        <fullName evidence="3">ATP-grasp domain-containing protein</fullName>
    </recommendedName>
</protein>
<keyword evidence="2" id="KW-1185">Reference proteome</keyword>
<evidence type="ECO:0000313" key="1">
    <source>
        <dbReference type="EMBL" id="RVU00666.1"/>
    </source>
</evidence>
<evidence type="ECO:0000313" key="2">
    <source>
        <dbReference type="Proteomes" id="UP000282759"/>
    </source>
</evidence>
<dbReference type="SUPFAM" id="SSF56059">
    <property type="entry name" value="Glutathione synthetase ATP-binding domain-like"/>
    <property type="match status" value="1"/>
</dbReference>
<dbReference type="Pfam" id="PF14305">
    <property type="entry name" value="ATPgrasp_TupA"/>
    <property type="match status" value="1"/>
</dbReference>
<name>A0A437MSP6_9SPHI</name>
<dbReference type="AlphaFoldDB" id="A0A437MSP6"/>
<dbReference type="OrthoDB" id="9791827at2"/>
<reference evidence="1 2" key="1">
    <citation type="submission" date="2019-01" db="EMBL/GenBank/DDBJ databases">
        <authorList>
            <person name="Chen W.-M."/>
        </authorList>
    </citation>
    <scope>NUCLEOTIDE SEQUENCE [LARGE SCALE GENOMIC DNA]</scope>
    <source>
        <strain evidence="1 2">YBJ-36</strain>
    </source>
</reference>
<proteinExistence type="predicted"/>
<sequence length="294" mass="34087">MLPFNLKMSHTSQLFPWLDYKNAPFTKRIKRRHKTFWTSPDAEEFRNTPLQKFGSLANLKQQPNWQRVLSNKANAMHFAAMHGCKTPLIYWRGRNVESINFSALPPQFVIKPTIGHSCNNVFLMDNGYNHMDKKRYTYYELTENMKQIMESNPLNEILIQEFLTSESGEYRIPTDYKVHTFNGEIARIEVIYRTGPGKGTVNVFDTNWEPKENIGKKYVNGDDLAPPKCLPQIINQAKTLSKAYQIYVRIDFYATAKGAVFGEFTPTPGIGIGFTNKADRLFTFYWDEYCEGMI</sequence>